<dbReference type="Pfam" id="PF13692">
    <property type="entry name" value="Glyco_trans_1_4"/>
    <property type="match status" value="1"/>
</dbReference>
<dbReference type="Gene3D" id="3.40.50.2000">
    <property type="entry name" value="Glycogen Phosphorylase B"/>
    <property type="match status" value="2"/>
</dbReference>
<dbReference type="GO" id="GO:0016757">
    <property type="term" value="F:glycosyltransferase activity"/>
    <property type="evidence" value="ECO:0007669"/>
    <property type="project" value="UniProtKB-KW"/>
</dbReference>
<dbReference type="Pfam" id="PF13439">
    <property type="entry name" value="Glyco_transf_4"/>
    <property type="match status" value="1"/>
</dbReference>
<comment type="caution">
    <text evidence="4">The sequence shown here is derived from an EMBL/GenBank/DDBJ whole genome shotgun (WGS) entry which is preliminary data.</text>
</comment>
<evidence type="ECO:0000256" key="2">
    <source>
        <dbReference type="ARBA" id="ARBA00022679"/>
    </source>
</evidence>
<dbReference type="PANTHER" id="PTHR12526">
    <property type="entry name" value="GLYCOSYLTRANSFERASE"/>
    <property type="match status" value="1"/>
</dbReference>
<organism evidence="4 5">
    <name type="scientific">Agromyces terreus</name>
    <dbReference type="NCBI Taxonomy" id="424795"/>
    <lineage>
        <taxon>Bacteria</taxon>
        <taxon>Bacillati</taxon>
        <taxon>Actinomycetota</taxon>
        <taxon>Actinomycetes</taxon>
        <taxon>Micrococcales</taxon>
        <taxon>Microbacteriaceae</taxon>
        <taxon>Agromyces</taxon>
    </lineage>
</organism>
<dbReference type="RefSeq" id="WP_156997235.1">
    <property type="nucleotide sequence ID" value="NZ_JAMZDY010000001.1"/>
</dbReference>
<evidence type="ECO:0000313" key="5">
    <source>
        <dbReference type="Proteomes" id="UP001139722"/>
    </source>
</evidence>
<evidence type="ECO:0000256" key="1">
    <source>
        <dbReference type="ARBA" id="ARBA00022676"/>
    </source>
</evidence>
<keyword evidence="5" id="KW-1185">Reference proteome</keyword>
<reference evidence="4" key="1">
    <citation type="submission" date="2022-06" db="EMBL/GenBank/DDBJ databases">
        <title>Sequencing the genomes of 1000 actinobacteria strains.</title>
        <authorList>
            <person name="Klenk H.-P."/>
        </authorList>
    </citation>
    <scope>NUCLEOTIDE SEQUENCE</scope>
    <source>
        <strain evidence="4">DSM 22016</strain>
    </source>
</reference>
<protein>
    <submittedName>
        <fullName evidence="4">Glycosyltransferase involved in cell wall biosynthesis</fullName>
    </submittedName>
</protein>
<evidence type="ECO:0000313" key="4">
    <source>
        <dbReference type="EMBL" id="MCP2369448.1"/>
    </source>
</evidence>
<feature type="domain" description="Glycosyltransferase subfamily 4-like N-terminal" evidence="3">
    <location>
        <begin position="76"/>
        <end position="171"/>
    </location>
</feature>
<keyword evidence="2" id="KW-0808">Transferase</keyword>
<dbReference type="OrthoDB" id="477186at2"/>
<dbReference type="SUPFAM" id="SSF53756">
    <property type="entry name" value="UDP-Glycosyltransferase/glycogen phosphorylase"/>
    <property type="match status" value="1"/>
</dbReference>
<proteinExistence type="predicted"/>
<sequence>MTAPEHGGPGAAAPPRPIVHHLGRGGDIAGGMTQVVNGYLEWPFEHVDTRLIVTRGDPGDSIAAARLAAAAAVQISGLRRSTPQVVVAHLSEGGSFLREGSLLRMARARGIPTIAHLHGSSFAEFAARRPGVVGGVLRAADRVISLSEESTEVAAGFVDRERIELIPNAIPESSPTAKHPIVAFGGVVGHRKGIDVLQRAWADLGGARDGWRLVVAGPVRDEHLVDRQADGVEFVGSLPHDELMALLDESLVAVLPSREEAMPMFILEALARRCCVVSTDVGGIEAVLRDGAGLVVPPGDAEALRAALESVLVDRGLLEAVADEGARVFAERFSATAVFPRVESLWLDAINGGRARTLAAGAAV</sequence>
<dbReference type="EMBL" id="JAMZDY010000001">
    <property type="protein sequence ID" value="MCP2369448.1"/>
    <property type="molecule type" value="Genomic_DNA"/>
</dbReference>
<dbReference type="PANTHER" id="PTHR12526:SF510">
    <property type="entry name" value="D-INOSITOL 3-PHOSPHATE GLYCOSYLTRANSFERASE"/>
    <property type="match status" value="1"/>
</dbReference>
<dbReference type="AlphaFoldDB" id="A0A9X2GY29"/>
<evidence type="ECO:0000259" key="3">
    <source>
        <dbReference type="Pfam" id="PF13439"/>
    </source>
</evidence>
<gene>
    <name evidence="4" type="ORF">BJ978_000124</name>
</gene>
<accession>A0A9X2GY29</accession>
<dbReference type="InterPro" id="IPR028098">
    <property type="entry name" value="Glyco_trans_4-like_N"/>
</dbReference>
<dbReference type="Proteomes" id="UP001139722">
    <property type="component" value="Unassembled WGS sequence"/>
</dbReference>
<name>A0A9X2GY29_9MICO</name>
<keyword evidence="1" id="KW-0328">Glycosyltransferase</keyword>
<dbReference type="CDD" id="cd03801">
    <property type="entry name" value="GT4_PimA-like"/>
    <property type="match status" value="1"/>
</dbReference>